<organism evidence="1 2">
    <name type="scientific">Mycena alexandri</name>
    <dbReference type="NCBI Taxonomy" id="1745969"/>
    <lineage>
        <taxon>Eukaryota</taxon>
        <taxon>Fungi</taxon>
        <taxon>Dikarya</taxon>
        <taxon>Basidiomycota</taxon>
        <taxon>Agaricomycotina</taxon>
        <taxon>Agaricomycetes</taxon>
        <taxon>Agaricomycetidae</taxon>
        <taxon>Agaricales</taxon>
        <taxon>Marasmiineae</taxon>
        <taxon>Mycenaceae</taxon>
        <taxon>Mycena</taxon>
    </lineage>
</organism>
<name>A0AAD6X2C2_9AGAR</name>
<proteinExistence type="predicted"/>
<accession>A0AAD6X2C2</accession>
<evidence type="ECO:0000313" key="2">
    <source>
        <dbReference type="Proteomes" id="UP001218188"/>
    </source>
</evidence>
<keyword evidence="2" id="KW-1185">Reference proteome</keyword>
<dbReference type="EMBL" id="JARJCM010000074">
    <property type="protein sequence ID" value="KAJ7032271.1"/>
    <property type="molecule type" value="Genomic_DNA"/>
</dbReference>
<dbReference type="Proteomes" id="UP001218188">
    <property type="component" value="Unassembled WGS sequence"/>
</dbReference>
<dbReference type="AlphaFoldDB" id="A0AAD6X2C2"/>
<sequence>MGHTPSIFEATPQEHALDTARHLEKQRQILIWPPETMVPPGHVLVQFYSYRFQARDQLRPDMEAVLPLEKSGALSLFAMRRLWGLETCSIIDPLELRLGFSADPNWLSADVVKELVTKHGSIKVIEPYASYETLVKRQLRHIALAAASLLRSWSILAQAGVRDDYSTLSRLAKQLSKPRITNSQYLDWTRIGFLILLILVFYKPELITSLIDGITPSACLTFVLAALFLAVPNAHAVAGLEDEKPIVFVLSG</sequence>
<reference evidence="1" key="1">
    <citation type="submission" date="2023-03" db="EMBL/GenBank/DDBJ databases">
        <title>Massive genome expansion in bonnet fungi (Mycena s.s.) driven by repeated elements and novel gene families across ecological guilds.</title>
        <authorList>
            <consortium name="Lawrence Berkeley National Laboratory"/>
            <person name="Harder C.B."/>
            <person name="Miyauchi S."/>
            <person name="Viragh M."/>
            <person name="Kuo A."/>
            <person name="Thoen E."/>
            <person name="Andreopoulos B."/>
            <person name="Lu D."/>
            <person name="Skrede I."/>
            <person name="Drula E."/>
            <person name="Henrissat B."/>
            <person name="Morin E."/>
            <person name="Kohler A."/>
            <person name="Barry K."/>
            <person name="LaButti K."/>
            <person name="Morin E."/>
            <person name="Salamov A."/>
            <person name="Lipzen A."/>
            <person name="Mereny Z."/>
            <person name="Hegedus B."/>
            <person name="Baldrian P."/>
            <person name="Stursova M."/>
            <person name="Weitz H."/>
            <person name="Taylor A."/>
            <person name="Grigoriev I.V."/>
            <person name="Nagy L.G."/>
            <person name="Martin F."/>
            <person name="Kauserud H."/>
        </authorList>
    </citation>
    <scope>NUCLEOTIDE SEQUENCE</scope>
    <source>
        <strain evidence="1">CBHHK200</strain>
    </source>
</reference>
<evidence type="ECO:0000313" key="1">
    <source>
        <dbReference type="EMBL" id="KAJ7032271.1"/>
    </source>
</evidence>
<comment type="caution">
    <text evidence="1">The sequence shown here is derived from an EMBL/GenBank/DDBJ whole genome shotgun (WGS) entry which is preliminary data.</text>
</comment>
<gene>
    <name evidence="1" type="ORF">C8F04DRAFT_1107781</name>
</gene>
<protein>
    <submittedName>
        <fullName evidence="1">Uncharacterized protein</fullName>
    </submittedName>
</protein>